<gene>
    <name evidence="6" type="ORF">GCM10022247_20600</name>
</gene>
<evidence type="ECO:0000313" key="7">
    <source>
        <dbReference type="Proteomes" id="UP001501747"/>
    </source>
</evidence>
<dbReference type="RefSeq" id="WP_344873184.1">
    <property type="nucleotide sequence ID" value="NZ_BAABAL010000006.1"/>
</dbReference>
<evidence type="ECO:0000256" key="2">
    <source>
        <dbReference type="ARBA" id="ARBA00022525"/>
    </source>
</evidence>
<reference evidence="7" key="1">
    <citation type="journal article" date="2019" name="Int. J. Syst. Evol. Microbiol.">
        <title>The Global Catalogue of Microorganisms (GCM) 10K type strain sequencing project: providing services to taxonomists for standard genome sequencing and annotation.</title>
        <authorList>
            <consortium name="The Broad Institute Genomics Platform"/>
            <consortium name="The Broad Institute Genome Sequencing Center for Infectious Disease"/>
            <person name="Wu L."/>
            <person name="Ma J."/>
        </authorList>
    </citation>
    <scope>NUCLEOTIDE SEQUENCE [LARGE SCALE GENOMIC DNA]</scope>
    <source>
        <strain evidence="7">JCM 17342</strain>
    </source>
</reference>
<feature type="chain" id="PRO_5047279805" description="SD-repeat containing protein B domain-containing protein" evidence="4">
    <location>
        <begin position="28"/>
        <end position="270"/>
    </location>
</feature>
<evidence type="ECO:0000313" key="6">
    <source>
        <dbReference type="EMBL" id="GAA4000126.1"/>
    </source>
</evidence>
<evidence type="ECO:0000259" key="5">
    <source>
        <dbReference type="Pfam" id="PF17210"/>
    </source>
</evidence>
<organism evidence="6 7">
    <name type="scientific">Allokutzneria multivorans</name>
    <dbReference type="NCBI Taxonomy" id="1142134"/>
    <lineage>
        <taxon>Bacteria</taxon>
        <taxon>Bacillati</taxon>
        <taxon>Actinomycetota</taxon>
        <taxon>Actinomycetes</taxon>
        <taxon>Pseudonocardiales</taxon>
        <taxon>Pseudonocardiaceae</taxon>
        <taxon>Allokutzneria</taxon>
    </lineage>
</organism>
<dbReference type="SUPFAM" id="SSF117074">
    <property type="entry name" value="Hypothetical protein PA1324"/>
    <property type="match status" value="1"/>
</dbReference>
<dbReference type="EMBL" id="BAABAL010000006">
    <property type="protein sequence ID" value="GAA4000126.1"/>
    <property type="molecule type" value="Genomic_DNA"/>
</dbReference>
<comment type="caution">
    <text evidence="6">The sequence shown here is derived from an EMBL/GenBank/DDBJ whole genome shotgun (WGS) entry which is preliminary data.</text>
</comment>
<dbReference type="InterPro" id="IPR013783">
    <property type="entry name" value="Ig-like_fold"/>
</dbReference>
<keyword evidence="3 4" id="KW-0732">Signal</keyword>
<dbReference type="Gene3D" id="2.60.40.10">
    <property type="entry name" value="Immunoglobulins"/>
    <property type="match status" value="1"/>
</dbReference>
<evidence type="ECO:0000256" key="4">
    <source>
        <dbReference type="SAM" id="SignalP"/>
    </source>
</evidence>
<feature type="signal peptide" evidence="4">
    <location>
        <begin position="1"/>
        <end position="27"/>
    </location>
</feature>
<keyword evidence="2" id="KW-0964">Secreted</keyword>
<sequence length="270" mass="28641">MRNTIRTTGIAALALLSLTSLALPASAAPESAVTGVVWADDDFDGVRERGEAGKAGITIAAYREDGTEAASAVTNKAGYYSLPLSGGPYKLRPKALPLVLTLTRPDTGDDARDSDFDWNLWETKTFSCAASCPKFDLGVVQRKQDIGLTVSPAEVKAAKGQSVAVELTATNHGTVPNGGDWIEAQFTEGLQLTSAAGDGWACRIDPASGQYLFCRSEADHLPGTDRPKVRVELTPTADSGDISMDFHVAGFRRSENVFPNNTATLRVHLG</sequence>
<comment type="subcellular location">
    <subcellularLocation>
        <location evidence="1">Secreted</location>
    </subcellularLocation>
</comment>
<dbReference type="InterPro" id="IPR033764">
    <property type="entry name" value="Sdr_B"/>
</dbReference>
<name>A0ABP7RP04_9PSEU</name>
<feature type="domain" description="SD-repeat containing protein B" evidence="5">
    <location>
        <begin position="36"/>
        <end position="128"/>
    </location>
</feature>
<protein>
    <recommendedName>
        <fullName evidence="5">SD-repeat containing protein B domain-containing protein</fullName>
    </recommendedName>
</protein>
<evidence type="ECO:0000256" key="1">
    <source>
        <dbReference type="ARBA" id="ARBA00004613"/>
    </source>
</evidence>
<keyword evidence="7" id="KW-1185">Reference proteome</keyword>
<dbReference type="Proteomes" id="UP001501747">
    <property type="component" value="Unassembled WGS sequence"/>
</dbReference>
<evidence type="ECO:0000256" key="3">
    <source>
        <dbReference type="ARBA" id="ARBA00022729"/>
    </source>
</evidence>
<proteinExistence type="predicted"/>
<dbReference type="Pfam" id="PF17210">
    <property type="entry name" value="SdrD_B"/>
    <property type="match status" value="1"/>
</dbReference>
<accession>A0ABP7RP04</accession>